<dbReference type="InterPro" id="IPR016032">
    <property type="entry name" value="Sig_transdc_resp-reg_C-effctor"/>
</dbReference>
<dbReference type="Gene3D" id="1.10.10.10">
    <property type="entry name" value="Winged helix-like DNA-binding domain superfamily/Winged helix DNA-binding domain"/>
    <property type="match status" value="1"/>
</dbReference>
<evidence type="ECO:0000313" key="3">
    <source>
        <dbReference type="Proteomes" id="UP001597042"/>
    </source>
</evidence>
<evidence type="ECO:0000259" key="1">
    <source>
        <dbReference type="PROSITE" id="PS50043"/>
    </source>
</evidence>
<dbReference type="SMART" id="SM00421">
    <property type="entry name" value="HTH_LUXR"/>
    <property type="match status" value="1"/>
</dbReference>
<dbReference type="CDD" id="cd06170">
    <property type="entry name" value="LuxR_C_like"/>
    <property type="match status" value="1"/>
</dbReference>
<evidence type="ECO:0000313" key="2">
    <source>
        <dbReference type="EMBL" id="MFD0779832.1"/>
    </source>
</evidence>
<organism evidence="2 3">
    <name type="scientific">Microbacterium koreense</name>
    <dbReference type="NCBI Taxonomy" id="323761"/>
    <lineage>
        <taxon>Bacteria</taxon>
        <taxon>Bacillati</taxon>
        <taxon>Actinomycetota</taxon>
        <taxon>Actinomycetes</taxon>
        <taxon>Micrococcales</taxon>
        <taxon>Microbacteriaceae</taxon>
        <taxon>Microbacterium</taxon>
    </lineage>
</organism>
<protein>
    <submittedName>
        <fullName evidence="2">LuxR C-terminal-related transcriptional regulator</fullName>
    </submittedName>
</protein>
<dbReference type="SUPFAM" id="SSF46894">
    <property type="entry name" value="C-terminal effector domain of the bipartite response regulators"/>
    <property type="match status" value="1"/>
</dbReference>
<dbReference type="InterPro" id="IPR000792">
    <property type="entry name" value="Tscrpt_reg_LuxR_C"/>
</dbReference>
<accession>A0ABW2ZMK3</accession>
<dbReference type="InterPro" id="IPR036388">
    <property type="entry name" value="WH-like_DNA-bd_sf"/>
</dbReference>
<proteinExistence type="predicted"/>
<comment type="caution">
    <text evidence="2">The sequence shown here is derived from an EMBL/GenBank/DDBJ whole genome shotgun (WGS) entry which is preliminary data.</text>
</comment>
<dbReference type="Pfam" id="PF00196">
    <property type="entry name" value="GerE"/>
    <property type="match status" value="1"/>
</dbReference>
<keyword evidence="3" id="KW-1185">Reference proteome</keyword>
<name>A0ABW2ZMK3_9MICO</name>
<dbReference type="Proteomes" id="UP001597042">
    <property type="component" value="Unassembled WGS sequence"/>
</dbReference>
<gene>
    <name evidence="2" type="ORF">ACFQZV_00790</name>
</gene>
<reference evidence="3" key="1">
    <citation type="journal article" date="2019" name="Int. J. Syst. Evol. Microbiol.">
        <title>The Global Catalogue of Microorganisms (GCM) 10K type strain sequencing project: providing services to taxonomists for standard genome sequencing and annotation.</title>
        <authorList>
            <consortium name="The Broad Institute Genomics Platform"/>
            <consortium name="The Broad Institute Genome Sequencing Center for Infectious Disease"/>
            <person name="Wu L."/>
            <person name="Ma J."/>
        </authorList>
    </citation>
    <scope>NUCLEOTIDE SEQUENCE [LARGE SCALE GENOMIC DNA]</scope>
    <source>
        <strain evidence="3">CCUG 50754</strain>
    </source>
</reference>
<dbReference type="PROSITE" id="PS50043">
    <property type="entry name" value="HTH_LUXR_2"/>
    <property type="match status" value="1"/>
</dbReference>
<dbReference type="RefSeq" id="WP_378751303.1">
    <property type="nucleotide sequence ID" value="NZ_JBHSSV010000005.1"/>
</dbReference>
<dbReference type="EMBL" id="JBHTIM010000001">
    <property type="protein sequence ID" value="MFD0779832.1"/>
    <property type="molecule type" value="Genomic_DNA"/>
</dbReference>
<feature type="domain" description="HTH luxR-type" evidence="1">
    <location>
        <begin position="442"/>
        <end position="507"/>
    </location>
</feature>
<sequence length="524" mass="57211">MNFRDEGRARSELEHALASGRADAVAESAMMNVWPLFSAHYSLLVAAVESLPAHVLERYPVLRALHPMTPVLARTNRPFKPLVYPDDARRMSQDELDILTLTQIVCFRFSGDVAASLIYARRLSERIQQEGVEARDRVDGPLWYFHHQIASTYLAAGDSAASLQALATARQLARLSKQPDAERLTVGRAALAYAVRGSLDDAAAALDEVKEHPRPTPGHQRSALSTERAAAALVAVERMDADLDDRLSQLEPYDSIELAWAFALLARARARIVQQRPDDALEAIRLARDAHPPQHGAFASDVIAAMSIEAHCANGDLRYAQRIADPSASVGYLTQLASARLAIQSSRWSLASDALRRLLHDRSLSPGARAEALVLSGWMELAHTGTLERPSALQLSRIARQGNARRVFASVPANVARAVSDALNGEDRTSTLMAIGDLPHGDQEVTPTLTRGELRVLEALATHTTTASIAQTFHVSPNTVKSQLRAVYRKLGCSNRGDAIRIGARLNLLDPDAEHTGRERSPRP</sequence>